<reference evidence="2" key="1">
    <citation type="submission" date="2023-03" db="EMBL/GenBank/DDBJ databases">
        <title>Chromosome-level genomes of two armyworms, Mythimna separata and Mythimna loreyi, provide insights into the biosynthesis and reception of sex pheromones.</title>
        <authorList>
            <person name="Zhao H."/>
        </authorList>
    </citation>
    <scope>NUCLEOTIDE SEQUENCE</scope>
    <source>
        <strain evidence="2">BeijingLab</strain>
        <tissue evidence="2">Pupa</tissue>
    </source>
</reference>
<dbReference type="InterPro" id="IPR036397">
    <property type="entry name" value="RNaseH_sf"/>
</dbReference>
<dbReference type="CDD" id="cd09276">
    <property type="entry name" value="Rnase_HI_RT_non_LTR"/>
    <property type="match status" value="1"/>
</dbReference>
<dbReference type="GO" id="GO:0003676">
    <property type="term" value="F:nucleic acid binding"/>
    <property type="evidence" value="ECO:0007669"/>
    <property type="project" value="InterPro"/>
</dbReference>
<keyword evidence="3" id="KW-1185">Reference proteome</keyword>
<dbReference type="SUPFAM" id="SSF53098">
    <property type="entry name" value="Ribonuclease H-like"/>
    <property type="match status" value="1"/>
</dbReference>
<feature type="domain" description="RNase H type-1" evidence="1">
    <location>
        <begin position="8"/>
        <end position="141"/>
    </location>
</feature>
<dbReference type="GO" id="GO:0004523">
    <property type="term" value="F:RNA-DNA hybrid ribonuclease activity"/>
    <property type="evidence" value="ECO:0007669"/>
    <property type="project" value="InterPro"/>
</dbReference>
<protein>
    <recommendedName>
        <fullName evidence="1">RNase H type-1 domain-containing protein</fullName>
    </recommendedName>
</protein>
<dbReference type="Proteomes" id="UP001231518">
    <property type="component" value="Chromosome 2"/>
</dbReference>
<dbReference type="Pfam" id="PF00075">
    <property type="entry name" value="RNase_H"/>
    <property type="match status" value="1"/>
</dbReference>
<organism evidence="2 3">
    <name type="scientific">Mythimna separata</name>
    <name type="common">Oriental armyworm</name>
    <name type="synonym">Pseudaletia separata</name>
    <dbReference type="NCBI Taxonomy" id="271217"/>
    <lineage>
        <taxon>Eukaryota</taxon>
        <taxon>Metazoa</taxon>
        <taxon>Ecdysozoa</taxon>
        <taxon>Arthropoda</taxon>
        <taxon>Hexapoda</taxon>
        <taxon>Insecta</taxon>
        <taxon>Pterygota</taxon>
        <taxon>Neoptera</taxon>
        <taxon>Endopterygota</taxon>
        <taxon>Lepidoptera</taxon>
        <taxon>Glossata</taxon>
        <taxon>Ditrysia</taxon>
        <taxon>Noctuoidea</taxon>
        <taxon>Noctuidae</taxon>
        <taxon>Noctuinae</taxon>
        <taxon>Hadenini</taxon>
        <taxon>Mythimna</taxon>
    </lineage>
</organism>
<evidence type="ECO:0000313" key="3">
    <source>
        <dbReference type="Proteomes" id="UP001231518"/>
    </source>
</evidence>
<dbReference type="Gene3D" id="3.30.420.10">
    <property type="entry name" value="Ribonuclease H-like superfamily/Ribonuclease H"/>
    <property type="match status" value="1"/>
</dbReference>
<gene>
    <name evidence="2" type="ORF">PYW07_007341</name>
</gene>
<dbReference type="AlphaFoldDB" id="A0AAD7Z317"/>
<dbReference type="EMBL" id="JARGEI010000002">
    <property type="protein sequence ID" value="KAJ8735721.1"/>
    <property type="molecule type" value="Genomic_DNA"/>
</dbReference>
<evidence type="ECO:0000259" key="1">
    <source>
        <dbReference type="PROSITE" id="PS50879"/>
    </source>
</evidence>
<dbReference type="InterPro" id="IPR012337">
    <property type="entry name" value="RNaseH-like_sf"/>
</dbReference>
<evidence type="ECO:0000313" key="2">
    <source>
        <dbReference type="EMBL" id="KAJ8735721.1"/>
    </source>
</evidence>
<name>A0AAD7Z317_MYTSE</name>
<sequence>MLQFLTENKIYYVIYTDGSKGSDYVRAAIYDPHVKFSQSFVLPNPCSIFTAEAYAVYQALMRIRQMNSCKYFLIVSDSLSLIKALANLKITYKSNYILYFVKEIIYQYYLKHIKIAFLWVPSHRGISGNEIADKTAYDGSNAVDVTNAMHIPMTDFLQCIDQNIYKLWLEMWKKDQDIKGKWYGSIQERLPVRPWYNQLKEASRDFITTINRLRFGHNTAPSHLARLRIIANNICPHPHCELPTSIYEKEPWSILFLIVKTS</sequence>
<dbReference type="PROSITE" id="PS50879">
    <property type="entry name" value="RNASE_H_1"/>
    <property type="match status" value="1"/>
</dbReference>
<proteinExistence type="predicted"/>
<dbReference type="InterPro" id="IPR002156">
    <property type="entry name" value="RNaseH_domain"/>
</dbReference>
<comment type="caution">
    <text evidence="2">The sequence shown here is derived from an EMBL/GenBank/DDBJ whole genome shotgun (WGS) entry which is preliminary data.</text>
</comment>
<accession>A0AAD7Z317</accession>